<proteinExistence type="predicted"/>
<gene>
    <name evidence="1" type="ORF">V7S43_005045</name>
</gene>
<sequence>MQFYRENYRSVLDLLEEGTNRSDPYAVRRACAEFKRLVLHHNTMRHTIVEEGRLLPALVEIVANHVQAEEGAVVVDYCRFLQRLISHKQPTELDIQSKITEAGALGPMTKGLTMHPQSQRLYIEVCKLVSLLCFDAVSVPHAENQTAIADAGLLAAICQRVDNAGISVEEAGAGCAAISALVYENGKSRSSTFGQLY</sequence>
<organism evidence="1 2">
    <name type="scientific">Phytophthora oleae</name>
    <dbReference type="NCBI Taxonomy" id="2107226"/>
    <lineage>
        <taxon>Eukaryota</taxon>
        <taxon>Sar</taxon>
        <taxon>Stramenopiles</taxon>
        <taxon>Oomycota</taxon>
        <taxon>Peronosporomycetes</taxon>
        <taxon>Peronosporales</taxon>
        <taxon>Peronosporaceae</taxon>
        <taxon>Phytophthora</taxon>
    </lineage>
</organism>
<keyword evidence="2" id="KW-1185">Reference proteome</keyword>
<dbReference type="Gene3D" id="1.25.10.10">
    <property type="entry name" value="Leucine-rich Repeat Variant"/>
    <property type="match status" value="1"/>
</dbReference>
<evidence type="ECO:0008006" key="3">
    <source>
        <dbReference type="Google" id="ProtNLM"/>
    </source>
</evidence>
<evidence type="ECO:0000313" key="1">
    <source>
        <dbReference type="EMBL" id="KAL3669661.1"/>
    </source>
</evidence>
<dbReference type="EMBL" id="JBIMZQ010000008">
    <property type="protein sequence ID" value="KAL3669661.1"/>
    <property type="molecule type" value="Genomic_DNA"/>
</dbReference>
<dbReference type="SUPFAM" id="SSF48371">
    <property type="entry name" value="ARM repeat"/>
    <property type="match status" value="1"/>
</dbReference>
<evidence type="ECO:0000313" key="2">
    <source>
        <dbReference type="Proteomes" id="UP001632037"/>
    </source>
</evidence>
<name>A0ABD3FTR3_9STRA</name>
<protein>
    <recommendedName>
        <fullName evidence="3">Hemerythrin-like domain-containing protein</fullName>
    </recommendedName>
</protein>
<comment type="caution">
    <text evidence="1">The sequence shown here is derived from an EMBL/GenBank/DDBJ whole genome shotgun (WGS) entry which is preliminary data.</text>
</comment>
<dbReference type="InterPro" id="IPR016024">
    <property type="entry name" value="ARM-type_fold"/>
</dbReference>
<dbReference type="Proteomes" id="UP001632037">
    <property type="component" value="Unassembled WGS sequence"/>
</dbReference>
<accession>A0ABD3FTR3</accession>
<reference evidence="1 2" key="1">
    <citation type="submission" date="2024-09" db="EMBL/GenBank/DDBJ databases">
        <title>Genome sequencing and assembly of Phytophthora oleae, isolate VK10A, causative agent of rot of olive drupes.</title>
        <authorList>
            <person name="Conti Taguali S."/>
            <person name="Riolo M."/>
            <person name="La Spada F."/>
            <person name="Cacciola S.O."/>
            <person name="Dionisio G."/>
        </authorList>
    </citation>
    <scope>NUCLEOTIDE SEQUENCE [LARGE SCALE GENOMIC DNA]</scope>
    <source>
        <strain evidence="1 2">VK10A</strain>
    </source>
</reference>
<dbReference type="AlphaFoldDB" id="A0ABD3FTR3"/>
<dbReference type="InterPro" id="IPR011989">
    <property type="entry name" value="ARM-like"/>
</dbReference>